<evidence type="ECO:0000313" key="9">
    <source>
        <dbReference type="EMBL" id="EMR01769.1"/>
    </source>
</evidence>
<dbReference type="InterPro" id="IPR011249">
    <property type="entry name" value="Metalloenz_LuxS/M16"/>
</dbReference>
<dbReference type="GO" id="GO:0006508">
    <property type="term" value="P:proteolysis"/>
    <property type="evidence" value="ECO:0007669"/>
    <property type="project" value="UniProtKB-KW"/>
</dbReference>
<dbReference type="InterPro" id="IPR011765">
    <property type="entry name" value="Pept_M16_N"/>
</dbReference>
<sequence>MNRSISSLLLSGAVAAGSLLAGCSTTEPAGAEDSSLSGTEFQVPVEYYKLDNGLKVVLSQDRTAPTVVVAVYYNIGFRIEPRDRTGFAHLFEHMMFQGSENLGKMEFVNLVQKNGGVLNGSTRFDFTNYFQIVPAHKLQTMLWAEADRMSGLAITQENLTNQQGVVKNEVKVNVLNQPYGGFPWLDMPQYANENWYNAHNFYGDLEDLDAATLEDVQQFFDTYYSPNNAVVVVVGDFETAEAKKHIQEYFGPIGSATLPEQPDISEPRQTAEKRFVKEDKLANKPALAVGYHMPERGTGEYYAMGLINQILLQGDDSWLHQELVQDRGLTGGVSGGINLLGNMFNYNGPMQWIANLFYDKETSADTVLEAIDTTIARLQNEPVPQELLELAMIKMRSDLYDNIGGFYGFGRADLLASFALFDDRPEKINEIEAEFRKVTPELIQKTAREYLQPRNRTILIIDPKAPAN</sequence>
<reference evidence="9 10" key="1">
    <citation type="journal article" date="2013" name="Genome Announc.">
        <title>Draft Genome Sequence of Cesiribacter andamanensis Strain AMV16T, Isolated from a Soil Sample from a Mud Volcano in the Andaman Islands, India.</title>
        <authorList>
            <person name="Shivaji S."/>
            <person name="Ara S."/>
            <person name="Begum Z."/>
            <person name="Srinivas T.N."/>
            <person name="Singh A."/>
            <person name="Kumar Pinnaka A."/>
        </authorList>
    </citation>
    <scope>NUCLEOTIDE SEQUENCE [LARGE SCALE GENOMIC DNA]</scope>
    <source>
        <strain evidence="9 10">AMV16</strain>
    </source>
</reference>
<keyword evidence="3" id="KW-0378">Hydrolase</keyword>
<dbReference type="RefSeq" id="WP_009196475.1">
    <property type="nucleotide sequence ID" value="NZ_AODQ01000091.1"/>
</dbReference>
<dbReference type="PROSITE" id="PS51257">
    <property type="entry name" value="PROKAR_LIPOPROTEIN"/>
    <property type="match status" value="1"/>
</dbReference>
<keyword evidence="5" id="KW-0482">Metalloprotease</keyword>
<dbReference type="InterPro" id="IPR007863">
    <property type="entry name" value="Peptidase_M16_C"/>
</dbReference>
<evidence type="ECO:0000256" key="1">
    <source>
        <dbReference type="ARBA" id="ARBA00007261"/>
    </source>
</evidence>
<protein>
    <submittedName>
        <fullName evidence="9">Protease3</fullName>
    </submittedName>
</protein>
<dbReference type="Gene3D" id="3.30.830.10">
    <property type="entry name" value="Metalloenzyme, LuxS/M16 peptidase-like"/>
    <property type="match status" value="2"/>
</dbReference>
<dbReference type="Pfam" id="PF05193">
    <property type="entry name" value="Peptidase_M16_C"/>
    <property type="match status" value="1"/>
</dbReference>
<evidence type="ECO:0000256" key="3">
    <source>
        <dbReference type="ARBA" id="ARBA00022801"/>
    </source>
</evidence>
<keyword evidence="2 9" id="KW-0645">Protease</keyword>
<dbReference type="GO" id="GO:0046872">
    <property type="term" value="F:metal ion binding"/>
    <property type="evidence" value="ECO:0007669"/>
    <property type="project" value="InterPro"/>
</dbReference>
<dbReference type="GO" id="GO:0008237">
    <property type="term" value="F:metallopeptidase activity"/>
    <property type="evidence" value="ECO:0007669"/>
    <property type="project" value="UniProtKB-KW"/>
</dbReference>
<dbReference type="EMBL" id="AODQ01000091">
    <property type="protein sequence ID" value="EMR01769.1"/>
    <property type="molecule type" value="Genomic_DNA"/>
</dbReference>
<dbReference type="STRING" id="1279009.ADICEAN_03089"/>
<name>M7NTJ4_9BACT</name>
<feature type="signal peptide" evidence="6">
    <location>
        <begin position="1"/>
        <end position="21"/>
    </location>
</feature>
<feature type="domain" description="Peptidase M16 N-terminal" evidence="7">
    <location>
        <begin position="55"/>
        <end position="174"/>
    </location>
</feature>
<feature type="chain" id="PRO_5004082420" evidence="6">
    <location>
        <begin position="22"/>
        <end position="468"/>
    </location>
</feature>
<dbReference type="PANTHER" id="PTHR43690:SF17">
    <property type="entry name" value="PROTEIN YHJJ"/>
    <property type="match status" value="1"/>
</dbReference>
<dbReference type="PANTHER" id="PTHR43690">
    <property type="entry name" value="NARDILYSIN"/>
    <property type="match status" value="1"/>
</dbReference>
<dbReference type="Pfam" id="PF00675">
    <property type="entry name" value="Peptidase_M16"/>
    <property type="match status" value="1"/>
</dbReference>
<dbReference type="AlphaFoldDB" id="M7NTJ4"/>
<evidence type="ECO:0000259" key="7">
    <source>
        <dbReference type="Pfam" id="PF00675"/>
    </source>
</evidence>
<organism evidence="9 10">
    <name type="scientific">Cesiribacter andamanensis AMV16</name>
    <dbReference type="NCBI Taxonomy" id="1279009"/>
    <lineage>
        <taxon>Bacteria</taxon>
        <taxon>Pseudomonadati</taxon>
        <taxon>Bacteroidota</taxon>
        <taxon>Cytophagia</taxon>
        <taxon>Cytophagales</taxon>
        <taxon>Cesiribacteraceae</taxon>
        <taxon>Cesiribacter</taxon>
    </lineage>
</organism>
<comment type="similarity">
    <text evidence="1">Belongs to the peptidase M16 family.</text>
</comment>
<keyword evidence="6" id="KW-0732">Signal</keyword>
<evidence type="ECO:0000256" key="2">
    <source>
        <dbReference type="ARBA" id="ARBA00022670"/>
    </source>
</evidence>
<dbReference type="PATRIC" id="fig|1279009.4.peg.3136"/>
<dbReference type="OrthoDB" id="9811314at2"/>
<keyword evidence="10" id="KW-1185">Reference proteome</keyword>
<evidence type="ECO:0000256" key="5">
    <source>
        <dbReference type="ARBA" id="ARBA00023049"/>
    </source>
</evidence>
<evidence type="ECO:0000259" key="8">
    <source>
        <dbReference type="Pfam" id="PF05193"/>
    </source>
</evidence>
<comment type="caution">
    <text evidence="9">The sequence shown here is derived from an EMBL/GenBank/DDBJ whole genome shotgun (WGS) entry which is preliminary data.</text>
</comment>
<evidence type="ECO:0000256" key="4">
    <source>
        <dbReference type="ARBA" id="ARBA00022833"/>
    </source>
</evidence>
<dbReference type="SUPFAM" id="SSF63411">
    <property type="entry name" value="LuxS/MPP-like metallohydrolase"/>
    <property type="match status" value="2"/>
</dbReference>
<dbReference type="Proteomes" id="UP000011910">
    <property type="component" value="Unassembled WGS sequence"/>
</dbReference>
<dbReference type="InterPro" id="IPR050626">
    <property type="entry name" value="Peptidase_M16"/>
</dbReference>
<accession>M7NTJ4</accession>
<dbReference type="eggNOG" id="COG0612">
    <property type="taxonomic scope" value="Bacteria"/>
</dbReference>
<keyword evidence="4" id="KW-0862">Zinc</keyword>
<evidence type="ECO:0000313" key="10">
    <source>
        <dbReference type="Proteomes" id="UP000011910"/>
    </source>
</evidence>
<proteinExistence type="inferred from homology"/>
<feature type="domain" description="Peptidase M16 C-terminal" evidence="8">
    <location>
        <begin position="211"/>
        <end position="392"/>
    </location>
</feature>
<evidence type="ECO:0000256" key="6">
    <source>
        <dbReference type="SAM" id="SignalP"/>
    </source>
</evidence>
<gene>
    <name evidence="9" type="ORF">ADICEAN_03089</name>
</gene>